<dbReference type="InterPro" id="IPR050171">
    <property type="entry name" value="MFS_Transporters"/>
</dbReference>
<dbReference type="InterPro" id="IPR036259">
    <property type="entry name" value="MFS_trans_sf"/>
</dbReference>
<keyword evidence="6 8" id="KW-0472">Membrane</keyword>
<reference evidence="10 11" key="1">
    <citation type="submission" date="2019-04" db="EMBL/GenBank/DDBJ databases">
        <title>Natronomonas sp. F20-122 a newhaloarchaeon isolated from a saline saltern of Isla Bacuta, Huelva, Spain.</title>
        <authorList>
            <person name="Duran-Viseras A."/>
            <person name="Sanchez-Porro C."/>
            <person name="Ventosa A."/>
        </authorList>
    </citation>
    <scope>NUCLEOTIDE SEQUENCE [LARGE SCALE GENOMIC DNA]</scope>
    <source>
        <strain evidence="10 11">F20-122</strain>
    </source>
</reference>
<dbReference type="InterPro" id="IPR020846">
    <property type="entry name" value="MFS_dom"/>
</dbReference>
<evidence type="ECO:0000256" key="8">
    <source>
        <dbReference type="SAM" id="Phobius"/>
    </source>
</evidence>
<keyword evidence="11" id="KW-1185">Reference proteome</keyword>
<dbReference type="OrthoDB" id="204590at2157"/>
<dbReference type="RefSeq" id="WP_137276751.1">
    <property type="nucleotide sequence ID" value="NZ_QKNX01000003.1"/>
</dbReference>
<feature type="transmembrane region" description="Helical" evidence="8">
    <location>
        <begin position="278"/>
        <end position="295"/>
    </location>
</feature>
<evidence type="ECO:0000256" key="5">
    <source>
        <dbReference type="ARBA" id="ARBA00022989"/>
    </source>
</evidence>
<dbReference type="Pfam" id="PF07690">
    <property type="entry name" value="MFS_1"/>
    <property type="match status" value="1"/>
</dbReference>
<evidence type="ECO:0000313" key="10">
    <source>
        <dbReference type="EMBL" id="TKR25744.1"/>
    </source>
</evidence>
<dbReference type="GO" id="GO:0022857">
    <property type="term" value="F:transmembrane transporter activity"/>
    <property type="evidence" value="ECO:0007669"/>
    <property type="project" value="InterPro"/>
</dbReference>
<feature type="region of interest" description="Disordered" evidence="7">
    <location>
        <begin position="190"/>
        <end position="215"/>
    </location>
</feature>
<feature type="transmembrane region" description="Helical" evidence="8">
    <location>
        <begin position="24"/>
        <end position="54"/>
    </location>
</feature>
<evidence type="ECO:0000313" key="11">
    <source>
        <dbReference type="Proteomes" id="UP000308037"/>
    </source>
</evidence>
<organism evidence="10 11">
    <name type="scientific">Natronomonas salsuginis</name>
    <dbReference type="NCBI Taxonomy" id="2217661"/>
    <lineage>
        <taxon>Archaea</taxon>
        <taxon>Methanobacteriati</taxon>
        <taxon>Methanobacteriota</taxon>
        <taxon>Stenosarchaea group</taxon>
        <taxon>Halobacteria</taxon>
        <taxon>Halobacteriales</taxon>
        <taxon>Natronomonadaceae</taxon>
        <taxon>Natronomonas</taxon>
    </lineage>
</organism>
<accession>A0A4U5JAB7</accession>
<evidence type="ECO:0000256" key="6">
    <source>
        <dbReference type="ARBA" id="ARBA00023136"/>
    </source>
</evidence>
<dbReference type="SUPFAM" id="SSF103473">
    <property type="entry name" value="MFS general substrate transporter"/>
    <property type="match status" value="1"/>
</dbReference>
<keyword evidence="5 8" id="KW-1133">Transmembrane helix</keyword>
<dbReference type="PANTHER" id="PTHR23517">
    <property type="entry name" value="RESISTANCE PROTEIN MDTM, PUTATIVE-RELATED-RELATED"/>
    <property type="match status" value="1"/>
</dbReference>
<evidence type="ECO:0000256" key="1">
    <source>
        <dbReference type="ARBA" id="ARBA00004651"/>
    </source>
</evidence>
<comment type="caution">
    <text evidence="10">The sequence shown here is derived from an EMBL/GenBank/DDBJ whole genome shotgun (WGS) entry which is preliminary data.</text>
</comment>
<feature type="compositionally biased region" description="Acidic residues" evidence="7">
    <location>
        <begin position="197"/>
        <end position="210"/>
    </location>
</feature>
<gene>
    <name evidence="10" type="ORF">DM868_10080</name>
</gene>
<feature type="transmembrane region" description="Helical" evidence="8">
    <location>
        <begin position="398"/>
        <end position="417"/>
    </location>
</feature>
<dbReference type="Gene3D" id="1.20.1250.20">
    <property type="entry name" value="MFS general substrate transporter like domains"/>
    <property type="match status" value="2"/>
</dbReference>
<dbReference type="EMBL" id="QKNX01000003">
    <property type="protein sequence ID" value="TKR25744.1"/>
    <property type="molecule type" value="Genomic_DNA"/>
</dbReference>
<dbReference type="PROSITE" id="PS50850">
    <property type="entry name" value="MFS"/>
    <property type="match status" value="1"/>
</dbReference>
<name>A0A4U5JAB7_9EURY</name>
<dbReference type="GO" id="GO:0005886">
    <property type="term" value="C:plasma membrane"/>
    <property type="evidence" value="ECO:0007669"/>
    <property type="project" value="UniProtKB-SubCell"/>
</dbReference>
<keyword evidence="2" id="KW-0813">Transport</keyword>
<proteinExistence type="predicted"/>
<feature type="domain" description="Major facilitator superfamily (MFS) profile" evidence="9">
    <location>
        <begin position="1"/>
        <end position="421"/>
    </location>
</feature>
<evidence type="ECO:0000256" key="4">
    <source>
        <dbReference type="ARBA" id="ARBA00022692"/>
    </source>
</evidence>
<comment type="subcellular location">
    <subcellularLocation>
        <location evidence="1">Cell membrane</location>
        <topology evidence="1">Multi-pass membrane protein</topology>
    </subcellularLocation>
</comment>
<feature type="transmembrane region" description="Helical" evidence="8">
    <location>
        <begin position="368"/>
        <end position="392"/>
    </location>
</feature>
<keyword evidence="3" id="KW-1003">Cell membrane</keyword>
<feature type="transmembrane region" description="Helical" evidence="8">
    <location>
        <begin position="160"/>
        <end position="181"/>
    </location>
</feature>
<evidence type="ECO:0000256" key="7">
    <source>
        <dbReference type="SAM" id="MobiDB-lite"/>
    </source>
</evidence>
<dbReference type="Proteomes" id="UP000308037">
    <property type="component" value="Unassembled WGS sequence"/>
</dbReference>
<feature type="transmembrane region" description="Helical" evidence="8">
    <location>
        <begin position="228"/>
        <end position="247"/>
    </location>
</feature>
<sequence length="423" mass="43014">MNGNDRSILSITMLGHGMVHMYELAIPIFITAWIAGLGVGSATLGIAVAVGYALYGIGSAPSGIVTDAYGSKRLLVGCLLGMGASFALLAVVDGLAGVTLALAVWGLAASAYHPAGLRLISTGVTERGAGLGYHGIAGNVGIALGPLVATTLLIAFEWRLVAAAMAVPAFAAAVYTIYVSVDELAAVEPVGGGEATDGGEDEPTATDPEDAPGSLPPIRGILGDTRTIFAGGFLIAFPMLILEGFFYRGVLTFLPDMLASYESLATVTIAGESVEPSGYVFVGLLVVGMGGQYVGGRLSDAMPPEKAAVGAFFALTVISVLFVPAASSGLLALLAVSALLGFVLFGEQPLLQAIVADYSTSDVRGLSYGYMFVGVFGVGSLGAAFSGAMLAYTTQRALFVLLAVVPLTAALISAALWRSNDAR</sequence>
<evidence type="ECO:0000256" key="2">
    <source>
        <dbReference type="ARBA" id="ARBA00022448"/>
    </source>
</evidence>
<evidence type="ECO:0000256" key="3">
    <source>
        <dbReference type="ARBA" id="ARBA00022475"/>
    </source>
</evidence>
<dbReference type="InterPro" id="IPR011701">
    <property type="entry name" value="MFS"/>
</dbReference>
<keyword evidence="4 8" id="KW-0812">Transmembrane</keyword>
<feature type="transmembrane region" description="Helical" evidence="8">
    <location>
        <begin position="332"/>
        <end position="356"/>
    </location>
</feature>
<dbReference type="AlphaFoldDB" id="A0A4U5JAB7"/>
<evidence type="ECO:0000259" key="9">
    <source>
        <dbReference type="PROSITE" id="PS50850"/>
    </source>
</evidence>
<protein>
    <submittedName>
        <fullName evidence="10">MFS transporter</fullName>
    </submittedName>
</protein>
<feature type="transmembrane region" description="Helical" evidence="8">
    <location>
        <begin position="131"/>
        <end position="154"/>
    </location>
</feature>